<feature type="domain" description="SAM" evidence="10">
    <location>
        <begin position="607"/>
        <end position="676"/>
    </location>
</feature>
<dbReference type="SUPFAM" id="SSF63748">
    <property type="entry name" value="Tudor/PWWP/MBT"/>
    <property type="match status" value="2"/>
</dbReference>
<feature type="repeat" description="MBT" evidence="8">
    <location>
        <begin position="116"/>
        <end position="217"/>
    </location>
</feature>
<proteinExistence type="inferred from homology"/>
<accession>A0A8D1X3C8</accession>
<dbReference type="Proteomes" id="UP000694720">
    <property type="component" value="Unplaced"/>
</dbReference>
<dbReference type="Proteomes" id="UP000694727">
    <property type="component" value="Unplaced"/>
</dbReference>
<evidence type="ECO:0000256" key="7">
    <source>
        <dbReference type="ARBA" id="ARBA00023242"/>
    </source>
</evidence>
<dbReference type="SMART" id="SM00561">
    <property type="entry name" value="MBT"/>
    <property type="match status" value="2"/>
</dbReference>
<dbReference type="PROSITE" id="PS51079">
    <property type="entry name" value="MBT"/>
    <property type="match status" value="2"/>
</dbReference>
<dbReference type="Pfam" id="PF12140">
    <property type="entry name" value="SLED"/>
    <property type="match status" value="1"/>
</dbReference>
<dbReference type="Ensembl" id="ENSSSCT00060106601.1">
    <property type="protein sequence ID" value="ENSSSCP00060047104.1"/>
    <property type="gene ID" value="ENSSSCG00060077425.1"/>
</dbReference>
<dbReference type="Ensembl" id="ENSSSCT00035108198.1">
    <property type="protein sequence ID" value="ENSSSCP00035046851.1"/>
    <property type="gene ID" value="ENSSSCG00035079145.1"/>
</dbReference>
<keyword evidence="6" id="KW-0804">Transcription</keyword>
<dbReference type="InterPro" id="IPR004092">
    <property type="entry name" value="Mbt"/>
</dbReference>
<evidence type="ECO:0000313" key="12">
    <source>
        <dbReference type="Proteomes" id="UP000694723"/>
    </source>
</evidence>
<dbReference type="InterPro" id="IPR033763">
    <property type="entry name" value="SCML2_RBR"/>
</dbReference>
<dbReference type="Pfam" id="PF00536">
    <property type="entry name" value="SAM_1"/>
    <property type="match status" value="1"/>
</dbReference>
<dbReference type="Gene3D" id="2.30.30.140">
    <property type="match status" value="2"/>
</dbReference>
<dbReference type="Proteomes" id="UP000694570">
    <property type="component" value="Unplaced"/>
</dbReference>
<evidence type="ECO:0000256" key="9">
    <source>
        <dbReference type="SAM" id="MobiDB-lite"/>
    </source>
</evidence>
<reference evidence="11" key="1">
    <citation type="submission" date="2025-05" db="UniProtKB">
        <authorList>
            <consortium name="Ensembl"/>
        </authorList>
    </citation>
    <scope>IDENTIFICATION</scope>
</reference>
<feature type="region of interest" description="Disordered" evidence="9">
    <location>
        <begin position="228"/>
        <end position="293"/>
    </location>
</feature>
<dbReference type="FunFam" id="2.30.30.140:FF:000016">
    <property type="entry name" value="polycomb protein SCMH1 isoform X1"/>
    <property type="match status" value="1"/>
</dbReference>
<evidence type="ECO:0000256" key="6">
    <source>
        <dbReference type="ARBA" id="ARBA00023163"/>
    </source>
</evidence>
<dbReference type="PANTHER" id="PTHR12247">
    <property type="entry name" value="POLYCOMB GROUP PROTEIN"/>
    <property type="match status" value="1"/>
</dbReference>
<evidence type="ECO:0000256" key="5">
    <source>
        <dbReference type="ARBA" id="ARBA00023015"/>
    </source>
</evidence>
<dbReference type="InterPro" id="IPR021987">
    <property type="entry name" value="SLED"/>
</dbReference>
<dbReference type="Ensembl" id="ENSSSCT00065026784.1">
    <property type="protein sequence ID" value="ENSSSCP00065011007.1"/>
    <property type="gene ID" value="ENSSSCG00065020096.1"/>
</dbReference>
<dbReference type="InterPro" id="IPR013761">
    <property type="entry name" value="SAM/pointed_sf"/>
</dbReference>
<protein>
    <submittedName>
        <fullName evidence="11">Scm polycomb group protein like 2</fullName>
    </submittedName>
</protein>
<feature type="compositionally biased region" description="Polar residues" evidence="9">
    <location>
        <begin position="228"/>
        <end position="257"/>
    </location>
</feature>
<dbReference type="Pfam" id="PF17208">
    <property type="entry name" value="RBR"/>
    <property type="match status" value="1"/>
</dbReference>
<dbReference type="Ensembl" id="ENSSSCT00030092531.1">
    <property type="protein sequence ID" value="ENSSSCP00030042586.1"/>
    <property type="gene ID" value="ENSSSCG00030066178.1"/>
</dbReference>
<dbReference type="PANTHER" id="PTHR12247:SF84">
    <property type="entry name" value="SEX COMB ON MIDLEG-LIKE PROTEIN 2"/>
    <property type="match status" value="1"/>
</dbReference>
<keyword evidence="5" id="KW-0805">Transcription regulation</keyword>
<dbReference type="Proteomes" id="UP000694722">
    <property type="component" value="Unplaced"/>
</dbReference>
<dbReference type="FunFam" id="1.10.150.50:FF:000018">
    <property type="entry name" value="Polycomb protein scmh1 isoform 4"/>
    <property type="match status" value="1"/>
</dbReference>
<dbReference type="SUPFAM" id="SSF47769">
    <property type="entry name" value="SAM/Pointed domain"/>
    <property type="match status" value="1"/>
</dbReference>
<organism evidence="11 12">
    <name type="scientific">Sus scrofa</name>
    <name type="common">Pig</name>
    <dbReference type="NCBI Taxonomy" id="9823"/>
    <lineage>
        <taxon>Eukaryota</taxon>
        <taxon>Metazoa</taxon>
        <taxon>Chordata</taxon>
        <taxon>Craniata</taxon>
        <taxon>Vertebrata</taxon>
        <taxon>Euteleostomi</taxon>
        <taxon>Mammalia</taxon>
        <taxon>Eutheria</taxon>
        <taxon>Laurasiatheria</taxon>
        <taxon>Artiodactyla</taxon>
        <taxon>Suina</taxon>
        <taxon>Suidae</taxon>
        <taxon>Sus</taxon>
    </lineage>
</organism>
<evidence type="ECO:0000256" key="3">
    <source>
        <dbReference type="ARBA" id="ARBA00022491"/>
    </source>
</evidence>
<feature type="compositionally biased region" description="Low complexity" evidence="9">
    <location>
        <begin position="528"/>
        <end position="544"/>
    </location>
</feature>
<dbReference type="Proteomes" id="UP000694724">
    <property type="component" value="Unplaced"/>
</dbReference>
<feature type="compositionally biased region" description="Polar residues" evidence="9">
    <location>
        <begin position="549"/>
        <end position="571"/>
    </location>
</feature>
<dbReference type="AlphaFoldDB" id="A0A8D1X3C8"/>
<dbReference type="Pfam" id="PF02820">
    <property type="entry name" value="MBT"/>
    <property type="match status" value="2"/>
</dbReference>
<dbReference type="Ensembl" id="ENSSSCT00040017312.1">
    <property type="protein sequence ID" value="ENSSSCP00040007041.1"/>
    <property type="gene ID" value="ENSSSCG00040013017.1"/>
</dbReference>
<dbReference type="CDD" id="cd09578">
    <property type="entry name" value="SAM_Scm"/>
    <property type="match status" value="1"/>
</dbReference>
<comment type="similarity">
    <text evidence="2">Belongs to the SCM family.</text>
</comment>
<dbReference type="Proteomes" id="UP000694728">
    <property type="component" value="Unplaced"/>
</dbReference>
<dbReference type="Proteomes" id="UP000694723">
    <property type="component" value="Unplaced"/>
</dbReference>
<evidence type="ECO:0000256" key="2">
    <source>
        <dbReference type="ARBA" id="ARBA00008469"/>
    </source>
</evidence>
<evidence type="ECO:0000313" key="11">
    <source>
        <dbReference type="Ensembl" id="ENSSSCP00060047104.1"/>
    </source>
</evidence>
<evidence type="ECO:0000259" key="10">
    <source>
        <dbReference type="SMART" id="SM00454"/>
    </source>
</evidence>
<dbReference type="OMA" id="GMPKEEN"/>
<evidence type="ECO:0000256" key="1">
    <source>
        <dbReference type="ARBA" id="ARBA00004123"/>
    </source>
</evidence>
<dbReference type="GO" id="GO:0005634">
    <property type="term" value="C:nucleus"/>
    <property type="evidence" value="ECO:0007669"/>
    <property type="project" value="UniProtKB-SubCell"/>
</dbReference>
<dbReference type="GO" id="GO:0006355">
    <property type="term" value="P:regulation of DNA-templated transcription"/>
    <property type="evidence" value="ECO:0007669"/>
    <property type="project" value="InterPro"/>
</dbReference>
<feature type="repeat" description="MBT" evidence="8">
    <location>
        <begin position="10"/>
        <end position="108"/>
    </location>
</feature>
<dbReference type="InterPro" id="IPR050548">
    <property type="entry name" value="PcG_chromatin_remod_factors"/>
</dbReference>
<keyword evidence="7" id="KW-0539">Nucleus</keyword>
<keyword evidence="4" id="KW-0677">Repeat</keyword>
<comment type="subcellular location">
    <subcellularLocation>
        <location evidence="1">Nucleus</location>
    </subcellularLocation>
</comment>
<dbReference type="SMART" id="SM00454">
    <property type="entry name" value="SAM"/>
    <property type="match status" value="1"/>
</dbReference>
<dbReference type="CDD" id="cd20109">
    <property type="entry name" value="MBT_SCML2_rpt2"/>
    <property type="match status" value="1"/>
</dbReference>
<sequence>MGQTVNEDDFHWENYLKETGSLSAPSECFRQSKIPPANDFKVGMKLEAHDPRNVTSICIATVVGITGARLRLRLDGSDNRNDFWRLVDSPDIQPVGTCEKEGDLLQPPLGYQMNASSWPMFLLRTLSGSEMAPATFFKEEPPKPPLNNFKVGMKLEAIDRKNPYLICPATIGGVKGDEVYITFDGWSGAFDYWCKYDCRDIFPVGWCHLTGDVLQPPGTHVPITKNIAKTSSSSKATQRSMQSPQKTAVILPTQQIKKSGRAKPPGHTSAPKKGSSAKNSAPRKKGPNSGKKEKCIPVMCSTSSASLNALARERGGVSCDKDAVPGSSKIVMSTVCVYVNKHGNSGPHLDQKKIQQLPDHFGPGPVNVVLRRTVQACVDCAIQSKTVFGFLKPDHRGGEVITASFDGETHSIQLPPVNSASFALRFLETLCHSLQCDNLLSSQPFSSYRGNSHSPTEHDQNKSVKEDIAEKKSTKRPSQQPLPYVVPLSPKLPKTKVHASKEEVLSSEGNGMPIEEKLPEESEDSPLNPTNSSSPASGNSISTPPAVSRNFSQSVPCTSNSTLAGTKSSTKSSHHEVKFQMQKKSEAPSYIAVPDPSVLKQGFSKDPSTWSVDEVIQFMKHKDPQISGPLADLFRQHEIDGKALLLLKSDVMMKYMGLKLGPALKLCYYIEKLKEGKYN</sequence>
<keyword evidence="3" id="KW-0678">Repressor</keyword>
<dbReference type="Ensembl" id="ENSSSCT00025105138.1">
    <property type="protein sequence ID" value="ENSSSCP00025046902.1"/>
    <property type="gene ID" value="ENSSSCG00025076031.1"/>
</dbReference>
<dbReference type="Gene3D" id="3.90.1150.190">
    <property type="entry name" value="SLED domain"/>
    <property type="match status" value="1"/>
</dbReference>
<dbReference type="Ensembl" id="ENSSSCT00050035486.1">
    <property type="protein sequence ID" value="ENSSSCP00050014749.1"/>
    <property type="gene ID" value="ENSSSCG00050026359.1"/>
</dbReference>
<dbReference type="InterPro" id="IPR047531">
    <property type="entry name" value="SAM_Scm-like"/>
</dbReference>
<dbReference type="Ensembl" id="ENSSSCT00045032565.1">
    <property type="protein sequence ID" value="ENSSSCP00045022543.1"/>
    <property type="gene ID" value="ENSSSCG00045019014.1"/>
</dbReference>
<feature type="compositionally biased region" description="Basic and acidic residues" evidence="9">
    <location>
        <begin position="573"/>
        <end position="586"/>
    </location>
</feature>
<dbReference type="InterPro" id="IPR001660">
    <property type="entry name" value="SAM"/>
</dbReference>
<dbReference type="Proteomes" id="UP000694725">
    <property type="component" value="Unplaced"/>
</dbReference>
<evidence type="ECO:0000256" key="4">
    <source>
        <dbReference type="ARBA" id="ARBA00022737"/>
    </source>
</evidence>
<dbReference type="InterPro" id="IPR038348">
    <property type="entry name" value="SLED_sf"/>
</dbReference>
<feature type="region of interest" description="Disordered" evidence="9">
    <location>
        <begin position="446"/>
        <end position="586"/>
    </location>
</feature>
<dbReference type="Proteomes" id="UP000694571">
    <property type="component" value="Unplaced"/>
</dbReference>
<dbReference type="Gene3D" id="1.10.150.50">
    <property type="entry name" value="Transcription Factor, Ets-1"/>
    <property type="match status" value="1"/>
</dbReference>
<name>A0A8D1X3C8_PIG</name>
<feature type="compositionally biased region" description="Basic and acidic residues" evidence="9">
    <location>
        <begin position="455"/>
        <end position="472"/>
    </location>
</feature>
<dbReference type="Ensembl" id="ENSSSCT00055029313.1">
    <property type="protein sequence ID" value="ENSSSCP00055023329.1"/>
    <property type="gene ID" value="ENSSSCG00055014794.1"/>
</dbReference>
<evidence type="ECO:0000256" key="8">
    <source>
        <dbReference type="PROSITE-ProRule" id="PRU00459"/>
    </source>
</evidence>